<name>A0ABR2BVP0_9ROSI</name>
<gene>
    <name evidence="1" type="ORF">V6N12_033402</name>
</gene>
<protein>
    <submittedName>
        <fullName evidence="1">Uncharacterized protein</fullName>
    </submittedName>
</protein>
<organism evidence="1 2">
    <name type="scientific">Hibiscus sabdariffa</name>
    <name type="common">roselle</name>
    <dbReference type="NCBI Taxonomy" id="183260"/>
    <lineage>
        <taxon>Eukaryota</taxon>
        <taxon>Viridiplantae</taxon>
        <taxon>Streptophyta</taxon>
        <taxon>Embryophyta</taxon>
        <taxon>Tracheophyta</taxon>
        <taxon>Spermatophyta</taxon>
        <taxon>Magnoliopsida</taxon>
        <taxon>eudicotyledons</taxon>
        <taxon>Gunneridae</taxon>
        <taxon>Pentapetalae</taxon>
        <taxon>rosids</taxon>
        <taxon>malvids</taxon>
        <taxon>Malvales</taxon>
        <taxon>Malvaceae</taxon>
        <taxon>Malvoideae</taxon>
        <taxon>Hibiscus</taxon>
    </lineage>
</organism>
<dbReference type="EMBL" id="JBBPBM010000079">
    <property type="protein sequence ID" value="KAK8511121.1"/>
    <property type="molecule type" value="Genomic_DNA"/>
</dbReference>
<evidence type="ECO:0000313" key="2">
    <source>
        <dbReference type="Proteomes" id="UP001472677"/>
    </source>
</evidence>
<evidence type="ECO:0000313" key="1">
    <source>
        <dbReference type="EMBL" id="KAK8511121.1"/>
    </source>
</evidence>
<reference evidence="1 2" key="1">
    <citation type="journal article" date="2024" name="G3 (Bethesda)">
        <title>Genome assembly of Hibiscus sabdariffa L. provides insights into metabolisms of medicinal natural products.</title>
        <authorList>
            <person name="Kim T."/>
        </authorList>
    </citation>
    <scope>NUCLEOTIDE SEQUENCE [LARGE SCALE GENOMIC DNA]</scope>
    <source>
        <strain evidence="1">TK-2024</strain>
        <tissue evidence="1">Old leaves</tissue>
    </source>
</reference>
<accession>A0ABR2BVP0</accession>
<dbReference type="Proteomes" id="UP001472677">
    <property type="component" value="Unassembled WGS sequence"/>
</dbReference>
<sequence>MPPSATSPLALANAWDVDFVYIRQHLLQASLSLFSMPPMVVVADGEPSAAPIADVVAVAGPVSGGEPSSAPTLAPTPAPTTKV</sequence>
<keyword evidence="2" id="KW-1185">Reference proteome</keyword>
<proteinExistence type="predicted"/>
<comment type="caution">
    <text evidence="1">The sequence shown here is derived from an EMBL/GenBank/DDBJ whole genome shotgun (WGS) entry which is preliminary data.</text>
</comment>